<gene>
    <name evidence="8" type="primary">clpA</name>
    <name evidence="8" type="ORF">ETSY2_13255</name>
</gene>
<keyword evidence="9" id="KW-1185">Reference proteome</keyword>
<dbReference type="PROSITE" id="PS00871">
    <property type="entry name" value="CLPAB_2"/>
    <property type="match status" value="1"/>
</dbReference>
<comment type="similarity">
    <text evidence="6">Belongs to the ClpA/ClpB family.</text>
</comment>
<dbReference type="Pfam" id="PF00004">
    <property type="entry name" value="AAA"/>
    <property type="match status" value="1"/>
</dbReference>
<evidence type="ECO:0000313" key="9">
    <source>
        <dbReference type="Proteomes" id="UP000019140"/>
    </source>
</evidence>
<dbReference type="Pfam" id="PF17871">
    <property type="entry name" value="AAA_lid_9"/>
    <property type="match status" value="1"/>
</dbReference>
<dbReference type="GO" id="GO:0005524">
    <property type="term" value="F:ATP binding"/>
    <property type="evidence" value="ECO:0007669"/>
    <property type="project" value="UniProtKB-KW"/>
</dbReference>
<keyword evidence="8" id="KW-0378">Hydrolase</keyword>
<organism evidence="8 9">
    <name type="scientific">Candidatus Entotheonella gemina</name>
    <dbReference type="NCBI Taxonomy" id="1429439"/>
    <lineage>
        <taxon>Bacteria</taxon>
        <taxon>Pseudomonadati</taxon>
        <taxon>Nitrospinota/Tectimicrobiota group</taxon>
        <taxon>Candidatus Tectimicrobiota</taxon>
        <taxon>Candidatus Entotheonellia</taxon>
        <taxon>Candidatus Entotheonellales</taxon>
        <taxon>Candidatus Entotheonellaceae</taxon>
        <taxon>Candidatus Entotheonella</taxon>
    </lineage>
</organism>
<keyword evidence="8" id="KW-0645">Protease</keyword>
<dbReference type="InterPro" id="IPR036628">
    <property type="entry name" value="Clp_N_dom_sf"/>
</dbReference>
<dbReference type="Pfam" id="PF10431">
    <property type="entry name" value="ClpB_D2-small"/>
    <property type="match status" value="1"/>
</dbReference>
<dbReference type="SMART" id="SM00382">
    <property type="entry name" value="AAA"/>
    <property type="match status" value="2"/>
</dbReference>
<evidence type="ECO:0000256" key="2">
    <source>
        <dbReference type="ARBA" id="ARBA00022741"/>
    </source>
</evidence>
<dbReference type="PRINTS" id="PR00300">
    <property type="entry name" value="CLPPROTEASEA"/>
</dbReference>
<feature type="domain" description="Clp R" evidence="7">
    <location>
        <begin position="1"/>
        <end position="144"/>
    </location>
</feature>
<evidence type="ECO:0000256" key="6">
    <source>
        <dbReference type="RuleBase" id="RU004432"/>
    </source>
</evidence>
<dbReference type="InterPro" id="IPR018368">
    <property type="entry name" value="ClpA/B_CS1"/>
</dbReference>
<dbReference type="CDD" id="cd19499">
    <property type="entry name" value="RecA-like_ClpB_Hsp104-like"/>
    <property type="match status" value="1"/>
</dbReference>
<dbReference type="PROSITE" id="PS00870">
    <property type="entry name" value="CLPAB_1"/>
    <property type="match status" value="1"/>
</dbReference>
<evidence type="ECO:0000313" key="8">
    <source>
        <dbReference type="EMBL" id="ETX07099.1"/>
    </source>
</evidence>
<evidence type="ECO:0000256" key="3">
    <source>
        <dbReference type="ARBA" id="ARBA00022840"/>
    </source>
</evidence>
<dbReference type="GO" id="GO:0005737">
    <property type="term" value="C:cytoplasm"/>
    <property type="evidence" value="ECO:0007669"/>
    <property type="project" value="TreeGrafter"/>
</dbReference>
<keyword evidence="1 5" id="KW-0677">Repeat</keyword>
<dbReference type="CDD" id="cd00009">
    <property type="entry name" value="AAA"/>
    <property type="match status" value="1"/>
</dbReference>
<dbReference type="InterPro" id="IPR004176">
    <property type="entry name" value="Clp_R_N"/>
</dbReference>
<dbReference type="Gene3D" id="1.10.8.60">
    <property type="match status" value="2"/>
</dbReference>
<dbReference type="InterPro" id="IPR027417">
    <property type="entry name" value="P-loop_NTPase"/>
</dbReference>
<dbReference type="GO" id="GO:0006508">
    <property type="term" value="P:proteolysis"/>
    <property type="evidence" value="ECO:0007669"/>
    <property type="project" value="UniProtKB-KW"/>
</dbReference>
<dbReference type="PANTHER" id="PTHR11638:SF111">
    <property type="entry name" value="ATP-DEPENDENT CLP PROTEASE ATP-BINDING SUBUNIT CLPA"/>
    <property type="match status" value="1"/>
</dbReference>
<dbReference type="Pfam" id="PF07724">
    <property type="entry name" value="AAA_2"/>
    <property type="match status" value="1"/>
</dbReference>
<keyword evidence="4 6" id="KW-0143">Chaperone</keyword>
<proteinExistence type="inferred from homology"/>
<sequence>MLTRELQQTINRAAHEAMQRRHEYLTLEHLLYALIDDRTGSDVLRNCGGDLAGLKRELEQFMADSMEELPDNIDYAPDHTAAFERVFERALIQAQGSGQPTIDASNILVALYHERRSHAVYLLEKQGISRLDILNYISHGISKFDSDIETMDDHEEPVVMGDDDEGAQAPRNALEAFTVNLIERAEANKIDPLIGRDTEIKRTIHVLCRRRKNNPVYVGEPGVGKTAIAEGLALKIQRGDVPGALQGAEVYALDMGALLAGTKYRGQFEQRLKAVIKELQEKPGVILFIDEIHTIVKAGAVEGGAMDASNILKPALASGELRCIGSTTYPEFKASFERDKALGRRFQKIEVHEPTIPDTIEILQGLKRYYEDHHGVTYEDEAIVAAAELAGKHINDRFLPDKAIDVMDEAGAAVKLMDEEERPDRRITAHDIEQVVASTAKIPPKSVSHSDKERLQSLEQELKAVLYGQNHAIEQVVRAIKLSRSGLGNPTKPVGSFLFAGPTGVGKTELAKQLARVLGVEFLRFDMSEYMEKHTVSRLIGAPPGYVGFDQGGLLTDAINKTPHSVLVMDEIEKAHPDVFNILLQVMDHATLTDNNGKKADFRNVVLIMTTNAGAREMTNADIGFRTAFEGGGNGQSKGAGKAKSAIERTFSPEFRNRLDAWIQFNQLEMVHVERVVDKFVDELREQLVEKNVTIELTNTAREWLARQGFDPLFGARP</sequence>
<comment type="caution">
    <text evidence="8">The sequence shown here is derived from an EMBL/GenBank/DDBJ whole genome shotgun (WGS) entry which is preliminary data.</text>
</comment>
<dbReference type="InterPro" id="IPR013461">
    <property type="entry name" value="ClpA"/>
</dbReference>
<dbReference type="InterPro" id="IPR041546">
    <property type="entry name" value="ClpA/ClpB_AAA_lid"/>
</dbReference>
<dbReference type="InterPro" id="IPR050130">
    <property type="entry name" value="ClpA_ClpB"/>
</dbReference>
<evidence type="ECO:0000256" key="5">
    <source>
        <dbReference type="PROSITE-ProRule" id="PRU01251"/>
    </source>
</evidence>
<dbReference type="GO" id="GO:0034605">
    <property type="term" value="P:cellular response to heat"/>
    <property type="evidence" value="ECO:0007669"/>
    <property type="project" value="TreeGrafter"/>
</dbReference>
<evidence type="ECO:0000259" key="7">
    <source>
        <dbReference type="PROSITE" id="PS51903"/>
    </source>
</evidence>
<dbReference type="SUPFAM" id="SSF81923">
    <property type="entry name" value="Double Clp-N motif"/>
    <property type="match status" value="1"/>
</dbReference>
<feature type="non-terminal residue" evidence="8">
    <location>
        <position position="718"/>
    </location>
</feature>
<dbReference type="InterPro" id="IPR019489">
    <property type="entry name" value="Clp_ATPase_C"/>
</dbReference>
<dbReference type="SUPFAM" id="SSF52540">
    <property type="entry name" value="P-loop containing nucleoside triphosphate hydrolases"/>
    <property type="match status" value="2"/>
</dbReference>
<dbReference type="PANTHER" id="PTHR11638">
    <property type="entry name" value="ATP-DEPENDENT CLP PROTEASE"/>
    <property type="match status" value="1"/>
</dbReference>
<dbReference type="InterPro" id="IPR003959">
    <property type="entry name" value="ATPase_AAA_core"/>
</dbReference>
<keyword evidence="3 6" id="KW-0067">ATP-binding</keyword>
<dbReference type="Gene3D" id="3.40.50.300">
    <property type="entry name" value="P-loop containing nucleotide triphosphate hydrolases"/>
    <property type="match status" value="2"/>
</dbReference>
<dbReference type="GO" id="GO:0043335">
    <property type="term" value="P:protein unfolding"/>
    <property type="evidence" value="ECO:0007669"/>
    <property type="project" value="InterPro"/>
</dbReference>
<dbReference type="GO" id="GO:0016887">
    <property type="term" value="F:ATP hydrolysis activity"/>
    <property type="evidence" value="ECO:0007669"/>
    <property type="project" value="InterPro"/>
</dbReference>
<evidence type="ECO:0000256" key="4">
    <source>
        <dbReference type="ARBA" id="ARBA00023186"/>
    </source>
</evidence>
<dbReference type="PROSITE" id="PS51903">
    <property type="entry name" value="CLP_R"/>
    <property type="match status" value="1"/>
</dbReference>
<name>W4M9N7_9BACT</name>
<keyword evidence="2 6" id="KW-0547">Nucleotide-binding</keyword>
<dbReference type="Pfam" id="PF02861">
    <property type="entry name" value="Clp_N"/>
    <property type="match status" value="1"/>
</dbReference>
<dbReference type="HOGENOM" id="CLU_005070_4_2_7"/>
<dbReference type="NCBIfam" id="TIGR02639">
    <property type="entry name" value="ClpA"/>
    <property type="match status" value="1"/>
</dbReference>
<accession>W4M9N7</accession>
<dbReference type="InterPro" id="IPR001270">
    <property type="entry name" value="ClpA/B"/>
</dbReference>
<dbReference type="GO" id="GO:0008233">
    <property type="term" value="F:peptidase activity"/>
    <property type="evidence" value="ECO:0007669"/>
    <property type="project" value="UniProtKB-KW"/>
</dbReference>
<dbReference type="EMBL" id="AZHX01000533">
    <property type="protein sequence ID" value="ETX07099.1"/>
    <property type="molecule type" value="Genomic_DNA"/>
</dbReference>
<evidence type="ECO:0000256" key="1">
    <source>
        <dbReference type="ARBA" id="ARBA00022737"/>
    </source>
</evidence>
<dbReference type="AlphaFoldDB" id="W4M9N7"/>
<protein>
    <submittedName>
        <fullName evidence="8">ATP-dependent Clp protease ATP-binding protein</fullName>
    </submittedName>
</protein>
<dbReference type="Gene3D" id="1.10.1780.10">
    <property type="entry name" value="Clp, N-terminal domain"/>
    <property type="match status" value="1"/>
</dbReference>
<dbReference type="InterPro" id="IPR003593">
    <property type="entry name" value="AAA+_ATPase"/>
</dbReference>
<dbReference type="InterPro" id="IPR028299">
    <property type="entry name" value="ClpA/B_CS2"/>
</dbReference>
<reference evidence="8 9" key="1">
    <citation type="journal article" date="2014" name="Nature">
        <title>An environmental bacterial taxon with a large and distinct metabolic repertoire.</title>
        <authorList>
            <person name="Wilson M.C."/>
            <person name="Mori T."/>
            <person name="Ruckert C."/>
            <person name="Uria A.R."/>
            <person name="Helf M.J."/>
            <person name="Takada K."/>
            <person name="Gernert C."/>
            <person name="Steffens U.A."/>
            <person name="Heycke N."/>
            <person name="Schmitt S."/>
            <person name="Rinke C."/>
            <person name="Helfrich E.J."/>
            <person name="Brachmann A.O."/>
            <person name="Gurgui C."/>
            <person name="Wakimoto T."/>
            <person name="Kracht M."/>
            <person name="Crusemann M."/>
            <person name="Hentschel U."/>
            <person name="Abe I."/>
            <person name="Matsunaga S."/>
            <person name="Kalinowski J."/>
            <person name="Takeyama H."/>
            <person name="Piel J."/>
        </authorList>
    </citation>
    <scope>NUCLEOTIDE SEQUENCE [LARGE SCALE GENOMIC DNA]</scope>
    <source>
        <strain evidence="9">TSY2</strain>
    </source>
</reference>
<dbReference type="Proteomes" id="UP000019140">
    <property type="component" value="Unassembled WGS sequence"/>
</dbReference>